<evidence type="ECO:0000259" key="1">
    <source>
        <dbReference type="Pfam" id="PF10124"/>
    </source>
</evidence>
<proteinExistence type="predicted"/>
<feature type="domain" description="Bacteriophage Mu GpT" evidence="1">
    <location>
        <begin position="8"/>
        <end position="158"/>
    </location>
</feature>
<sequence length="306" mass="33806">MLITSANIQAMFVGFNTRFNEDLKLAKPWWSKIATMFPSTGESETYAWETVVPQMRQWIGERQYANLKARDFTLVNRTFELSLEVPREKIDDDKYGIFATPRLTNMAKSVAKWPDALLAPLLLNGQSLPTYDGQNFFSASHPVDQDDPASATQSNYYASGKALTPTNYGEVRNAMMALVDVNGLPLSIMPDTLIVPPQLADVGKKILEADTIANAAGTASETNIQKGTAELLVIPELVSQPTAWYVACLGDGIKPFIFQQRRAPEFVAMDRVDSENVFNLNVFRYGASARGEAGFGLWHKIAKAVA</sequence>
<gene>
    <name evidence="2" type="ORF">SOCE836_040670</name>
</gene>
<dbReference type="Pfam" id="PF10124">
    <property type="entry name" value="Mu-like_gpT"/>
    <property type="match status" value="2"/>
</dbReference>
<dbReference type="EMBL" id="CP012672">
    <property type="protein sequence ID" value="AUX31932.1"/>
    <property type="molecule type" value="Genomic_DNA"/>
</dbReference>
<organism evidence="2 3">
    <name type="scientific">Sorangium cellulosum</name>
    <name type="common">Polyangium cellulosum</name>
    <dbReference type="NCBI Taxonomy" id="56"/>
    <lineage>
        <taxon>Bacteria</taxon>
        <taxon>Pseudomonadati</taxon>
        <taxon>Myxococcota</taxon>
        <taxon>Polyangia</taxon>
        <taxon>Polyangiales</taxon>
        <taxon>Polyangiaceae</taxon>
        <taxon>Sorangium</taxon>
    </lineage>
</organism>
<name>A0A4V0NG49_SORCE</name>
<feature type="domain" description="Bacteriophage Mu GpT" evidence="1">
    <location>
        <begin position="241"/>
        <end position="300"/>
    </location>
</feature>
<dbReference type="RefSeq" id="WP_129575632.1">
    <property type="nucleotide sequence ID" value="NZ_CP012672.1"/>
</dbReference>
<accession>A0A4V0NG49</accession>
<dbReference type="InterPro" id="IPR018774">
    <property type="entry name" value="Phage_Mu_GpT"/>
</dbReference>
<protein>
    <recommendedName>
        <fullName evidence="1">Bacteriophage Mu GpT domain-containing protein</fullName>
    </recommendedName>
</protein>
<dbReference type="AlphaFoldDB" id="A0A4V0NG49"/>
<evidence type="ECO:0000313" key="3">
    <source>
        <dbReference type="Proteomes" id="UP000295497"/>
    </source>
</evidence>
<evidence type="ECO:0000313" key="2">
    <source>
        <dbReference type="EMBL" id="AUX31932.1"/>
    </source>
</evidence>
<reference evidence="2 3" key="1">
    <citation type="submission" date="2015-09" db="EMBL/GenBank/DDBJ databases">
        <title>Sorangium comparison.</title>
        <authorList>
            <person name="Zaburannyi N."/>
            <person name="Bunk B."/>
            <person name="Overmann J."/>
            <person name="Mueller R."/>
        </authorList>
    </citation>
    <scope>NUCLEOTIDE SEQUENCE [LARGE SCALE GENOMIC DNA]</scope>
    <source>
        <strain evidence="2 3">So ce836</strain>
    </source>
</reference>
<dbReference type="Proteomes" id="UP000295497">
    <property type="component" value="Chromosome"/>
</dbReference>